<dbReference type="GO" id="GO:0006605">
    <property type="term" value="P:protein targeting"/>
    <property type="evidence" value="ECO:0007669"/>
    <property type="project" value="UniProtKB-UniRule"/>
</dbReference>
<organism evidence="11 12">
    <name type="scientific">Sulfurimicrobium lacus</name>
    <dbReference type="NCBI Taxonomy" id="2715678"/>
    <lineage>
        <taxon>Bacteria</taxon>
        <taxon>Pseudomonadati</taxon>
        <taxon>Pseudomonadota</taxon>
        <taxon>Betaproteobacteria</taxon>
        <taxon>Nitrosomonadales</taxon>
        <taxon>Sulfuricellaceae</taxon>
        <taxon>Sulfurimicrobium</taxon>
    </lineage>
</organism>
<keyword evidence="4 10" id="KW-1003">Cell membrane</keyword>
<evidence type="ECO:0000256" key="1">
    <source>
        <dbReference type="ARBA" id="ARBA00002578"/>
    </source>
</evidence>
<accession>A0A6F8VAL1</accession>
<keyword evidence="11" id="KW-0966">Cell projection</keyword>
<comment type="function">
    <text evidence="1 10">Role in flagellar biosynthesis.</text>
</comment>
<sequence length="264" mass="28041">MLTVTSAQLSAWLAAFLWPLVRIGALIASSPVLGNPTFPHRAKIGLAVAITLVIAPTLGDMPQVEPGSAAGLLILAQQIVIGVAMGLTVRVVFVAVEMAGNLVGLQMGLGFATFFDPVNSAQVPVVAQFLGLLFTLVFLTLNGHLLMIEILADSFKVFPLSAQPPSVQAWKMVTDWGSEIFRSGLLLALPMIAALLIANLSIGIMTRAAPQLNIFAVGFPITLAAGFIVLFVTLPYMTPLFERLTHDSLQMMMQVARAARPAVP</sequence>
<evidence type="ECO:0000256" key="10">
    <source>
        <dbReference type="RuleBase" id="RU362071"/>
    </source>
</evidence>
<dbReference type="AlphaFoldDB" id="A0A6F8VAL1"/>
<dbReference type="PANTHER" id="PTHR30065">
    <property type="entry name" value="FLAGELLAR BIOSYNTHETIC PROTEIN FLIR"/>
    <property type="match status" value="1"/>
</dbReference>
<name>A0A6F8VAL1_9PROT</name>
<keyword evidence="5 10" id="KW-0812">Transmembrane</keyword>
<keyword evidence="8 10" id="KW-0975">Bacterial flagellum</keyword>
<dbReference type="KEGG" id="slac:SKTS_10670"/>
<feature type="transmembrane region" description="Helical" evidence="10">
    <location>
        <begin position="70"/>
        <end position="93"/>
    </location>
</feature>
<dbReference type="InterPro" id="IPR006303">
    <property type="entry name" value="FliR"/>
</dbReference>
<feature type="transmembrane region" description="Helical" evidence="10">
    <location>
        <begin position="180"/>
        <end position="202"/>
    </location>
</feature>
<dbReference type="GO" id="GO:0009425">
    <property type="term" value="C:bacterial-type flagellum basal body"/>
    <property type="evidence" value="ECO:0007669"/>
    <property type="project" value="UniProtKB-SubCell"/>
</dbReference>
<dbReference type="NCBIfam" id="TIGR01400">
    <property type="entry name" value="fliR"/>
    <property type="match status" value="1"/>
</dbReference>
<dbReference type="Pfam" id="PF01311">
    <property type="entry name" value="Bac_export_1"/>
    <property type="match status" value="1"/>
</dbReference>
<dbReference type="Proteomes" id="UP000502260">
    <property type="component" value="Chromosome"/>
</dbReference>
<comment type="subcellular location">
    <subcellularLocation>
        <location evidence="10">Cell membrane</location>
        <topology evidence="10">Multi-pass membrane protein</topology>
    </subcellularLocation>
    <subcellularLocation>
        <location evidence="10">Bacterial flagellum basal body</location>
    </subcellularLocation>
</comment>
<evidence type="ECO:0000256" key="2">
    <source>
        <dbReference type="ARBA" id="ARBA00009772"/>
    </source>
</evidence>
<gene>
    <name evidence="11" type="primary">fliR</name>
    <name evidence="11" type="ORF">SKTS_10670</name>
</gene>
<evidence type="ECO:0000256" key="8">
    <source>
        <dbReference type="ARBA" id="ARBA00023143"/>
    </source>
</evidence>
<keyword evidence="11" id="KW-0969">Cilium</keyword>
<feature type="transmembrane region" description="Helical" evidence="10">
    <location>
        <begin position="38"/>
        <end position="58"/>
    </location>
</feature>
<dbReference type="PRINTS" id="PR00953">
    <property type="entry name" value="TYPE3IMRPROT"/>
</dbReference>
<dbReference type="InterPro" id="IPR002010">
    <property type="entry name" value="T3SS_IM_R"/>
</dbReference>
<dbReference type="GO" id="GO:0044780">
    <property type="term" value="P:bacterial-type flagellum assembly"/>
    <property type="evidence" value="ECO:0007669"/>
    <property type="project" value="UniProtKB-UniRule"/>
</dbReference>
<evidence type="ECO:0000256" key="5">
    <source>
        <dbReference type="ARBA" id="ARBA00022692"/>
    </source>
</evidence>
<evidence type="ECO:0000256" key="6">
    <source>
        <dbReference type="ARBA" id="ARBA00022989"/>
    </source>
</evidence>
<keyword evidence="6 10" id="KW-1133">Transmembrane helix</keyword>
<evidence type="ECO:0000313" key="11">
    <source>
        <dbReference type="EMBL" id="BCB26181.1"/>
    </source>
</evidence>
<evidence type="ECO:0000256" key="9">
    <source>
        <dbReference type="NCBIfam" id="TIGR01400"/>
    </source>
</evidence>
<evidence type="ECO:0000256" key="4">
    <source>
        <dbReference type="ARBA" id="ARBA00022475"/>
    </source>
</evidence>
<feature type="transmembrane region" description="Helical" evidence="10">
    <location>
        <begin position="214"/>
        <end position="237"/>
    </location>
</feature>
<dbReference type="PANTHER" id="PTHR30065:SF8">
    <property type="entry name" value="FLAGELLAR BIOSYNTHETIC PROTEIN FLIR"/>
    <property type="match status" value="1"/>
</dbReference>
<proteinExistence type="inferred from homology"/>
<evidence type="ECO:0000256" key="3">
    <source>
        <dbReference type="ARBA" id="ARBA00021717"/>
    </source>
</evidence>
<keyword evidence="11" id="KW-0282">Flagellum</keyword>
<feature type="transmembrane region" description="Helical" evidence="10">
    <location>
        <begin position="130"/>
        <end position="152"/>
    </location>
</feature>
<dbReference type="EMBL" id="AP022853">
    <property type="protein sequence ID" value="BCB26181.1"/>
    <property type="molecule type" value="Genomic_DNA"/>
</dbReference>
<keyword evidence="7 10" id="KW-0472">Membrane</keyword>
<dbReference type="RefSeq" id="WP_173061437.1">
    <property type="nucleotide sequence ID" value="NZ_AP022853.1"/>
</dbReference>
<protein>
    <recommendedName>
        <fullName evidence="3 9">Flagellar biosynthetic protein FliR</fullName>
    </recommendedName>
</protein>
<keyword evidence="12" id="KW-1185">Reference proteome</keyword>
<dbReference type="GO" id="GO:0005886">
    <property type="term" value="C:plasma membrane"/>
    <property type="evidence" value="ECO:0007669"/>
    <property type="project" value="UniProtKB-SubCell"/>
</dbReference>
<comment type="similarity">
    <text evidence="2 10">Belongs to the FliR/MopE/SpaR family.</text>
</comment>
<evidence type="ECO:0000313" key="12">
    <source>
        <dbReference type="Proteomes" id="UP000502260"/>
    </source>
</evidence>
<reference evidence="12" key="1">
    <citation type="submission" date="2020-03" db="EMBL/GenBank/DDBJ databases">
        <title>Complete genome sequence of sulfur-oxidizing bacterium skT11.</title>
        <authorList>
            <person name="Kanda M."/>
            <person name="Kojima H."/>
            <person name="Fukui M."/>
        </authorList>
    </citation>
    <scope>NUCLEOTIDE SEQUENCE [LARGE SCALE GENOMIC DNA]</scope>
    <source>
        <strain evidence="12">skT11</strain>
    </source>
</reference>
<evidence type="ECO:0000256" key="7">
    <source>
        <dbReference type="ARBA" id="ARBA00023136"/>
    </source>
</evidence>